<dbReference type="PROSITE" id="PS00077">
    <property type="entry name" value="COX1_CUB"/>
    <property type="match status" value="1"/>
</dbReference>
<feature type="transmembrane region" description="Helical" evidence="9">
    <location>
        <begin position="489"/>
        <end position="511"/>
    </location>
</feature>
<evidence type="ECO:0000256" key="4">
    <source>
        <dbReference type="ARBA" id="ARBA00022982"/>
    </source>
</evidence>
<dbReference type="GO" id="GO:0016020">
    <property type="term" value="C:membrane"/>
    <property type="evidence" value="ECO:0007669"/>
    <property type="project" value="UniProtKB-SubCell"/>
</dbReference>
<feature type="domain" description="Cytochrome oxidase subunit I profile" evidence="10">
    <location>
        <begin position="20"/>
        <end position="549"/>
    </location>
</feature>
<keyword evidence="4 8" id="KW-0249">Electron transport</keyword>
<comment type="function">
    <text evidence="7">Cytochrome c oxidase is the component of the respiratory chain that catalyzes the reduction of oxygen to water. Subunits 1-3 form the functional core of the enzyme complex. CO I is the catalytic subunit of the enzyme. Electrons originating in cytochrome c are transferred via the copper A center of subunit 2 and heme A of subunit 1 to the bimetallic center formed by heme A3 and copper B.</text>
</comment>
<dbReference type="PROSITE" id="PS50855">
    <property type="entry name" value="COX1"/>
    <property type="match status" value="1"/>
</dbReference>
<organism evidence="11 12">
    <name type="scientific">Candidatus Segetimicrobium genomatis</name>
    <dbReference type="NCBI Taxonomy" id="2569760"/>
    <lineage>
        <taxon>Bacteria</taxon>
        <taxon>Bacillati</taxon>
        <taxon>Candidatus Sysuimicrobiota</taxon>
        <taxon>Candidatus Sysuimicrobiia</taxon>
        <taxon>Candidatus Sysuimicrobiales</taxon>
        <taxon>Candidatus Segetimicrobiaceae</taxon>
        <taxon>Candidatus Segetimicrobium</taxon>
    </lineage>
</organism>
<dbReference type="GO" id="GO:0009060">
    <property type="term" value="P:aerobic respiration"/>
    <property type="evidence" value="ECO:0007669"/>
    <property type="project" value="InterPro"/>
</dbReference>
<dbReference type="GO" id="GO:0004129">
    <property type="term" value="F:cytochrome-c oxidase activity"/>
    <property type="evidence" value="ECO:0007669"/>
    <property type="project" value="InterPro"/>
</dbReference>
<dbReference type="Gene3D" id="1.20.210.10">
    <property type="entry name" value="Cytochrome c oxidase-like, subunit I domain"/>
    <property type="match status" value="1"/>
</dbReference>
<dbReference type="PRINTS" id="PR01165">
    <property type="entry name" value="CYCOXIDASEI"/>
</dbReference>
<keyword evidence="8" id="KW-0349">Heme</keyword>
<dbReference type="Proteomes" id="UP000320048">
    <property type="component" value="Unassembled WGS sequence"/>
</dbReference>
<keyword evidence="6 9" id="KW-0472">Membrane</keyword>
<feature type="transmembrane region" description="Helical" evidence="9">
    <location>
        <begin position="441"/>
        <end position="460"/>
    </location>
</feature>
<gene>
    <name evidence="11" type="ORF">E6H04_05270</name>
</gene>
<dbReference type="InterPro" id="IPR023616">
    <property type="entry name" value="Cyt_c_oxase-like_su1_dom"/>
</dbReference>
<dbReference type="PANTHER" id="PTHR10422:SF18">
    <property type="entry name" value="CYTOCHROME C OXIDASE SUBUNIT 1"/>
    <property type="match status" value="1"/>
</dbReference>
<keyword evidence="2 8" id="KW-0679">Respiratory chain</keyword>
<evidence type="ECO:0000313" key="12">
    <source>
        <dbReference type="Proteomes" id="UP000320048"/>
    </source>
</evidence>
<feature type="transmembrane region" description="Helical" evidence="9">
    <location>
        <begin position="267"/>
        <end position="287"/>
    </location>
</feature>
<dbReference type="EMBL" id="VBAO01000140">
    <property type="protein sequence ID" value="TMI82156.1"/>
    <property type="molecule type" value="Genomic_DNA"/>
</dbReference>
<dbReference type="GO" id="GO:0022904">
    <property type="term" value="P:respiratory electron transport chain"/>
    <property type="evidence" value="ECO:0007669"/>
    <property type="project" value="TreeGrafter"/>
</dbReference>
<feature type="transmembrane region" description="Helical" evidence="9">
    <location>
        <begin position="79"/>
        <end position="101"/>
    </location>
</feature>
<dbReference type="PANTHER" id="PTHR10422">
    <property type="entry name" value="CYTOCHROME C OXIDASE SUBUNIT 1"/>
    <property type="match status" value="1"/>
</dbReference>
<feature type="transmembrane region" description="Helical" evidence="9">
    <location>
        <begin position="205"/>
        <end position="233"/>
    </location>
</feature>
<dbReference type="InterPro" id="IPR023615">
    <property type="entry name" value="Cyt_c_Oxase_su1_BS"/>
</dbReference>
<dbReference type="Pfam" id="PF00115">
    <property type="entry name" value="COX1"/>
    <property type="match status" value="1"/>
</dbReference>
<evidence type="ECO:0000313" key="11">
    <source>
        <dbReference type="EMBL" id="TMI82156.1"/>
    </source>
</evidence>
<keyword evidence="5 9" id="KW-1133">Transmembrane helix</keyword>
<dbReference type="InterPro" id="IPR036927">
    <property type="entry name" value="Cyt_c_oxase-like_su1_sf"/>
</dbReference>
<dbReference type="SUPFAM" id="SSF81442">
    <property type="entry name" value="Cytochrome c oxidase subunit I-like"/>
    <property type="match status" value="1"/>
</dbReference>
<proteinExistence type="inferred from homology"/>
<comment type="caution">
    <text evidence="11">The sequence shown here is derived from an EMBL/GenBank/DDBJ whole genome shotgun (WGS) entry which is preliminary data.</text>
</comment>
<evidence type="ECO:0000256" key="6">
    <source>
        <dbReference type="ARBA" id="ARBA00023136"/>
    </source>
</evidence>
<dbReference type="GO" id="GO:0020037">
    <property type="term" value="F:heme binding"/>
    <property type="evidence" value="ECO:0007669"/>
    <property type="project" value="InterPro"/>
</dbReference>
<accession>A0A537JGB8</accession>
<sequence length="584" mass="63941">MDTPAAAAHEAHAAHPRESFIRHYIFSLDHKTIGKQYYFVTLFMAIVGGSLAMLMRAHLASPERGILDPGTYLQAATMHGTVMIFFFLTTILTGAFGNVLIPLMIGAGDMAFPFLNMLSFWTFFPSVLILLASFFVPGGPAGNGWTSYAPLSAVPQASPGSGLGQTLWAVAILILMISSLFGSLNFLTTIINMRARGLSMGRLPLTIWGIFITAILALLSFPVLMAALTMLLFDRTAGTSFFIPSGLLVGGQIVPHNGGEALLWQHLFWFFGHPEVYILILGPMGIVSDVISTFSRKPIFGYTAMVLSLAAIGFLSFLVWGHHMFVSGMNPVLGATFTISTMIIAIPSAIKTFNWLTTLWQARIQFTTALLFAVGFVSLFVTGGLSGIFLAASPVDLYFHDTYFVVAHFHFVMAAAALFAIFAGTYYWFPKMFGRMMNEPLGKIHFVLTFLGIYGTFYPMHFLGTHGMSRRLYTPSTYPFLASVQPLDIFISGAAFVLGAAQLIFIFNFFSSMLRGPRAERNPWHANTLEWTADSPPPHGNWPEPPVVYRWPYDYSVPGAAEDYLPQTVPAAPAYASGHGGGEQ</sequence>
<name>A0A537JGB8_9BACT</name>
<feature type="transmembrane region" description="Helical" evidence="9">
    <location>
        <begin position="370"/>
        <end position="391"/>
    </location>
</feature>
<keyword evidence="8" id="KW-0408">Iron</keyword>
<dbReference type="InterPro" id="IPR000883">
    <property type="entry name" value="Cyt_C_Oxase_1"/>
</dbReference>
<feature type="transmembrane region" description="Helical" evidence="9">
    <location>
        <begin position="403"/>
        <end position="429"/>
    </location>
</feature>
<evidence type="ECO:0000256" key="1">
    <source>
        <dbReference type="ARBA" id="ARBA00004141"/>
    </source>
</evidence>
<keyword evidence="8" id="KW-0813">Transport</keyword>
<feature type="transmembrane region" description="Helical" evidence="9">
    <location>
        <begin position="167"/>
        <end position="193"/>
    </location>
</feature>
<keyword evidence="8" id="KW-0479">Metal-binding</keyword>
<evidence type="ECO:0000256" key="2">
    <source>
        <dbReference type="ARBA" id="ARBA00022660"/>
    </source>
</evidence>
<evidence type="ECO:0000256" key="8">
    <source>
        <dbReference type="RuleBase" id="RU000370"/>
    </source>
</evidence>
<protein>
    <submittedName>
        <fullName evidence="11">Cytochrome c oxidase subunit I</fullName>
    </submittedName>
</protein>
<reference evidence="11 12" key="1">
    <citation type="journal article" date="2019" name="Nat. Microbiol.">
        <title>Mediterranean grassland soil C-N compound turnover is dependent on rainfall and depth, and is mediated by genomically divergent microorganisms.</title>
        <authorList>
            <person name="Diamond S."/>
            <person name="Andeer P.F."/>
            <person name="Li Z."/>
            <person name="Crits-Christoph A."/>
            <person name="Burstein D."/>
            <person name="Anantharaman K."/>
            <person name="Lane K.R."/>
            <person name="Thomas B.C."/>
            <person name="Pan C."/>
            <person name="Northen T.R."/>
            <person name="Banfield J.F."/>
        </authorList>
    </citation>
    <scope>NUCLEOTIDE SEQUENCE [LARGE SCALE GENOMIC DNA]</scope>
    <source>
        <strain evidence="11">NP_7</strain>
    </source>
</reference>
<feature type="transmembrane region" description="Helical" evidence="9">
    <location>
        <begin position="113"/>
        <end position="136"/>
    </location>
</feature>
<feature type="transmembrane region" description="Helical" evidence="9">
    <location>
        <begin position="37"/>
        <end position="59"/>
    </location>
</feature>
<dbReference type="GO" id="GO:0015990">
    <property type="term" value="P:electron transport coupled proton transport"/>
    <property type="evidence" value="ECO:0007669"/>
    <property type="project" value="TreeGrafter"/>
</dbReference>
<keyword evidence="3 8" id="KW-0812">Transmembrane</keyword>
<comment type="similarity">
    <text evidence="8">Belongs to the heme-copper respiratory oxidase family.</text>
</comment>
<evidence type="ECO:0000256" key="3">
    <source>
        <dbReference type="ARBA" id="ARBA00022692"/>
    </source>
</evidence>
<evidence type="ECO:0000256" key="5">
    <source>
        <dbReference type="ARBA" id="ARBA00022989"/>
    </source>
</evidence>
<feature type="transmembrane region" description="Helical" evidence="9">
    <location>
        <begin position="332"/>
        <end position="350"/>
    </location>
</feature>
<evidence type="ECO:0000259" key="10">
    <source>
        <dbReference type="PROSITE" id="PS50855"/>
    </source>
</evidence>
<dbReference type="AlphaFoldDB" id="A0A537JGB8"/>
<feature type="transmembrane region" description="Helical" evidence="9">
    <location>
        <begin position="299"/>
        <end position="320"/>
    </location>
</feature>
<comment type="subcellular location">
    <subcellularLocation>
        <location evidence="1">Membrane</location>
        <topology evidence="1">Multi-pass membrane protein</topology>
    </subcellularLocation>
</comment>
<evidence type="ECO:0000256" key="9">
    <source>
        <dbReference type="SAM" id="Phobius"/>
    </source>
</evidence>
<evidence type="ECO:0000256" key="7">
    <source>
        <dbReference type="ARBA" id="ARBA00025218"/>
    </source>
</evidence>